<organism evidence="2 3">
    <name type="scientific">Hyaloscypha bicolor E</name>
    <dbReference type="NCBI Taxonomy" id="1095630"/>
    <lineage>
        <taxon>Eukaryota</taxon>
        <taxon>Fungi</taxon>
        <taxon>Dikarya</taxon>
        <taxon>Ascomycota</taxon>
        <taxon>Pezizomycotina</taxon>
        <taxon>Leotiomycetes</taxon>
        <taxon>Helotiales</taxon>
        <taxon>Hyaloscyphaceae</taxon>
        <taxon>Hyaloscypha</taxon>
        <taxon>Hyaloscypha bicolor</taxon>
    </lineage>
</organism>
<reference evidence="2 3" key="1">
    <citation type="submission" date="2016-04" db="EMBL/GenBank/DDBJ databases">
        <title>A degradative enzymes factory behind the ericoid mycorrhizal symbiosis.</title>
        <authorList>
            <consortium name="DOE Joint Genome Institute"/>
            <person name="Martino E."/>
            <person name="Morin E."/>
            <person name="Grelet G."/>
            <person name="Kuo A."/>
            <person name="Kohler A."/>
            <person name="Daghino S."/>
            <person name="Barry K."/>
            <person name="Choi C."/>
            <person name="Cichocki N."/>
            <person name="Clum A."/>
            <person name="Copeland A."/>
            <person name="Hainaut M."/>
            <person name="Haridas S."/>
            <person name="Labutti K."/>
            <person name="Lindquist E."/>
            <person name="Lipzen A."/>
            <person name="Khouja H.-R."/>
            <person name="Murat C."/>
            <person name="Ohm R."/>
            <person name="Olson A."/>
            <person name="Spatafora J."/>
            <person name="Veneault-Fourrey C."/>
            <person name="Henrissat B."/>
            <person name="Grigoriev I."/>
            <person name="Martin F."/>
            <person name="Perotto S."/>
        </authorList>
    </citation>
    <scope>NUCLEOTIDE SEQUENCE [LARGE SCALE GENOMIC DNA]</scope>
    <source>
        <strain evidence="2 3">E</strain>
    </source>
</reference>
<protein>
    <submittedName>
        <fullName evidence="2">Uncharacterized protein</fullName>
    </submittedName>
</protein>
<gene>
    <name evidence="2" type="ORF">K444DRAFT_610127</name>
</gene>
<keyword evidence="3" id="KW-1185">Reference proteome</keyword>
<evidence type="ECO:0000313" key="2">
    <source>
        <dbReference type="EMBL" id="PMD63294.1"/>
    </source>
</evidence>
<feature type="chain" id="PRO_5014425479" evidence="1">
    <location>
        <begin position="22"/>
        <end position="74"/>
    </location>
</feature>
<evidence type="ECO:0000313" key="3">
    <source>
        <dbReference type="Proteomes" id="UP000235371"/>
    </source>
</evidence>
<dbReference type="InParanoid" id="A0A2J6TJV2"/>
<dbReference type="GeneID" id="36587765"/>
<keyword evidence="1" id="KW-0732">Signal</keyword>
<accession>A0A2J6TJV2</accession>
<evidence type="ECO:0000256" key="1">
    <source>
        <dbReference type="SAM" id="SignalP"/>
    </source>
</evidence>
<feature type="signal peptide" evidence="1">
    <location>
        <begin position="1"/>
        <end position="21"/>
    </location>
</feature>
<dbReference type="EMBL" id="KZ613782">
    <property type="protein sequence ID" value="PMD63294.1"/>
    <property type="molecule type" value="Genomic_DNA"/>
</dbReference>
<proteinExistence type="predicted"/>
<sequence length="74" mass="8277">MYSSAWIKSFLSLSLLGDIYGELLERGLQGRSYSSCEGLEWLGVRELDNSVMNAERATVPLQSAIPMQKSYSSR</sequence>
<dbReference type="RefSeq" id="XP_024740198.1">
    <property type="nucleotide sequence ID" value="XM_024879688.1"/>
</dbReference>
<dbReference type="AlphaFoldDB" id="A0A2J6TJV2"/>
<dbReference type="Proteomes" id="UP000235371">
    <property type="component" value="Unassembled WGS sequence"/>
</dbReference>
<name>A0A2J6TJV2_9HELO</name>